<dbReference type="RefSeq" id="YP_008319308.2">
    <property type="nucleotide sequence ID" value="NC_021858.1"/>
</dbReference>
<protein>
    <recommendedName>
        <fullName evidence="4">Ankyrin repeat domain containing protein</fullName>
    </recommendedName>
</protein>
<dbReference type="GeneID" id="16512711"/>
<evidence type="ECO:0000313" key="3">
    <source>
        <dbReference type="Proteomes" id="UP000201566"/>
    </source>
</evidence>
<dbReference type="SUPFAM" id="SSF140860">
    <property type="entry name" value="Pseudo ankyrin repeat-like"/>
    <property type="match status" value="1"/>
</dbReference>
<reference evidence="2 3" key="1">
    <citation type="journal article" date="2013" name="Science">
        <title>Pandoraviruses: amoeba viruses with genomes up to 2.5 Mb reaching that of parasitic eukaryotes.</title>
        <authorList>
            <person name="Philippe N."/>
            <person name="Legendre M."/>
            <person name="Doutre G."/>
            <person name="Coute Y."/>
            <person name="Poirot O."/>
            <person name="Lescot M."/>
            <person name="Arslan D."/>
            <person name="Seltzer V."/>
            <person name="Bertaux L."/>
            <person name="Bruley C."/>
            <person name="Garin J."/>
            <person name="Claverie J.M."/>
            <person name="Abergel C."/>
        </authorList>
    </citation>
    <scope>NUCLEOTIDE SEQUENCE [LARGE SCALE GENOMIC DNA]</scope>
    <source>
        <strain evidence="2">Melbourne</strain>
    </source>
</reference>
<feature type="region of interest" description="Disordered" evidence="1">
    <location>
        <begin position="1"/>
        <end position="29"/>
    </location>
</feature>
<accession>S4VXM2</accession>
<dbReference type="Proteomes" id="UP000201566">
    <property type="component" value="Segment"/>
</dbReference>
<dbReference type="InterPro" id="IPR036770">
    <property type="entry name" value="Ankyrin_rpt-contain_sf"/>
</dbReference>
<organism evidence="2 3">
    <name type="scientific">Pandoravirus dulcis</name>
    <dbReference type="NCBI Taxonomy" id="1349409"/>
    <lineage>
        <taxon>Viruses</taxon>
        <taxon>Pandoravirus</taxon>
    </lineage>
</organism>
<feature type="compositionally biased region" description="Basic and acidic residues" evidence="1">
    <location>
        <begin position="1"/>
        <end position="11"/>
    </location>
</feature>
<feature type="compositionally biased region" description="Basic and acidic residues" evidence="1">
    <location>
        <begin position="18"/>
        <end position="29"/>
    </location>
</feature>
<dbReference type="EMBL" id="KC977570">
    <property type="protein sequence ID" value="AGO82639.2"/>
    <property type="molecule type" value="Genomic_DNA"/>
</dbReference>
<evidence type="ECO:0000313" key="2">
    <source>
        <dbReference type="EMBL" id="AGO82639.2"/>
    </source>
</evidence>
<dbReference type="KEGG" id="vg:16512711"/>
<name>S4VXM2_9VIRU</name>
<evidence type="ECO:0000256" key="1">
    <source>
        <dbReference type="SAM" id="MobiDB-lite"/>
    </source>
</evidence>
<evidence type="ECO:0008006" key="4">
    <source>
        <dbReference type="Google" id="ProtNLM"/>
    </source>
</evidence>
<gene>
    <name evidence="2" type="ORF">pdul_cds_537</name>
</gene>
<dbReference type="Gene3D" id="1.25.40.20">
    <property type="entry name" value="Ankyrin repeat-containing domain"/>
    <property type="match status" value="1"/>
</dbReference>
<proteinExistence type="predicted"/>
<sequence length="505" mass="53936">MGEKGAGREGKLCAMKETPPHPADHEADATPRWDRLPAELWREILLWCPSDYDLGACLCAARCFHVLSAGDLKARRYADATVEGMCAAGDLAGLEYALERRAPSQPVDWAACICDAGARGHPHVVARLADHLGMPSVPPAPWEEARAIAVGSDDALLRAMAALPLAIHDVSRPVPASTIIDAMNRFDEVWARAPIEARLATAERCRKLGKNWPLMVQRFINAAPDTPPFDADRAGSLALADAQHRRCQAEGDVDGARGFAQQLAGACNRRVVGDLLHLGRLAEAASLASNPAAHANLPYFEVAKGIKIAARAAAGAGRVDLLDAMWCFDSATPSVLDLVTGGRHYKVWAAAVETAAAAGHIPVLERAWEAPIGHSPTGRRSNALAEAVAAGRLDCVRWLRDRGCAAVPSRTWCPLWQRRASALSLALVARRTDMADIILSGVDGETAAWCAFDEAVAVGDLRLARRLRITHPSVLAPRPIAHADQDMFVGMVFVVDGGQISASQG</sequence>